<dbReference type="Proteomes" id="UP000008549">
    <property type="component" value="Unassembled WGS sequence"/>
</dbReference>
<dbReference type="EMBL" id="HE601055">
    <property type="protein sequence ID" value="CAS00073.1"/>
    <property type="molecule type" value="Genomic_DNA"/>
</dbReference>
<dbReference type="WormBase" id="CBG26083">
    <property type="protein sequence ID" value="CBP30835"/>
    <property type="gene ID" value="WBGene00087497"/>
</dbReference>
<sequence length="263" mass="29345">MYRVVEKPTCLCLKNENCHCHCEACGYQHSCTCLVQEAGRLQPDPYTSCHSPIFDTPSSPLPSSSFSLSIRPDSPVSSGDVGQVEKDIMLKNFDKLINAHSALEEHLRQSMKKNLHSAADEIQKALSSVMALLPNSEPSLPPRRPSSTKCSARDVMNSHIRLEVPPKNQKRLELSLLLQPRRYSRPCPPSTSLAPLVPINELSICAICLEADAPMPEDADPMEDSSQWNYWKKCPECELPAHWECALGQRSCAHCNVLFVDYD</sequence>
<dbReference type="CTD" id="68917565"/>
<keyword evidence="2" id="KW-1185">Reference proteome</keyword>
<dbReference type="GeneID" id="68917565"/>
<dbReference type="AlphaFoldDB" id="B6IJJ3"/>
<protein>
    <submittedName>
        <fullName evidence="1">Protein CBG26083</fullName>
    </submittedName>
</protein>
<evidence type="ECO:0000313" key="1">
    <source>
        <dbReference type="EMBL" id="CAS00073.1"/>
    </source>
</evidence>
<accession>B6IJJ3</accession>
<name>B6IJJ3_CAEBR</name>
<evidence type="ECO:0000313" key="2">
    <source>
        <dbReference type="Proteomes" id="UP000008549"/>
    </source>
</evidence>
<reference evidence="1 2" key="1">
    <citation type="journal article" date="2003" name="PLoS Biol.">
        <title>The genome sequence of Caenorhabditis briggsae: a platform for comparative genomics.</title>
        <authorList>
            <person name="Stein L.D."/>
            <person name="Bao Z."/>
            <person name="Blasiar D."/>
            <person name="Blumenthal T."/>
            <person name="Brent M.R."/>
            <person name="Chen N."/>
            <person name="Chinwalla A."/>
            <person name="Clarke L."/>
            <person name="Clee C."/>
            <person name="Coghlan A."/>
            <person name="Coulson A."/>
            <person name="D'Eustachio P."/>
            <person name="Fitch D.H."/>
            <person name="Fulton L.A."/>
            <person name="Fulton R.E."/>
            <person name="Griffiths-Jones S."/>
            <person name="Harris T.W."/>
            <person name="Hillier L.W."/>
            <person name="Kamath R."/>
            <person name="Kuwabara P.E."/>
            <person name="Mardis E.R."/>
            <person name="Marra M.A."/>
            <person name="Miner T.L."/>
            <person name="Minx P."/>
            <person name="Mullikin J.C."/>
            <person name="Plumb R.W."/>
            <person name="Rogers J."/>
            <person name="Schein J.E."/>
            <person name="Sohrmann M."/>
            <person name="Spieth J."/>
            <person name="Stajich J.E."/>
            <person name="Wei C."/>
            <person name="Willey D."/>
            <person name="Wilson R.K."/>
            <person name="Durbin R."/>
            <person name="Waterston R.H."/>
        </authorList>
    </citation>
    <scope>NUCLEOTIDE SEQUENCE [LARGE SCALE GENOMIC DNA]</scope>
    <source>
        <strain evidence="1 2">AF16</strain>
    </source>
</reference>
<gene>
    <name evidence="1 3" type="ORF">CBG26083</name>
    <name evidence="1" type="ORF">CBG_26083</name>
</gene>
<reference evidence="1 2" key="2">
    <citation type="journal article" date="2011" name="PLoS Genet.">
        <title>Caenorhabditis briggsae recombinant inbred line genotypes reveal inter-strain incompatibility and the evolution of recombination.</title>
        <authorList>
            <person name="Ross J.A."/>
            <person name="Koboldt D.C."/>
            <person name="Staisch J.E."/>
            <person name="Chamberlin H.M."/>
            <person name="Gupta B.P."/>
            <person name="Miller R.D."/>
            <person name="Baird S.E."/>
            <person name="Haag E.S."/>
        </authorList>
    </citation>
    <scope>NUCLEOTIDE SEQUENCE [LARGE SCALE GENOMIC DNA]</scope>
    <source>
        <strain evidence="1 2">AF16</strain>
    </source>
</reference>
<proteinExistence type="predicted"/>
<organism evidence="1 2">
    <name type="scientific">Caenorhabditis briggsae</name>
    <dbReference type="NCBI Taxonomy" id="6238"/>
    <lineage>
        <taxon>Eukaryota</taxon>
        <taxon>Metazoa</taxon>
        <taxon>Ecdysozoa</taxon>
        <taxon>Nematoda</taxon>
        <taxon>Chromadorea</taxon>
        <taxon>Rhabditida</taxon>
        <taxon>Rhabditina</taxon>
        <taxon>Rhabditomorpha</taxon>
        <taxon>Rhabditoidea</taxon>
        <taxon>Rhabditidae</taxon>
        <taxon>Peloderinae</taxon>
        <taxon>Caenorhabditis</taxon>
    </lineage>
</organism>
<dbReference type="RefSeq" id="XP_045099633.1">
    <property type="nucleotide sequence ID" value="XM_045243290.1"/>
</dbReference>
<dbReference type="HOGENOM" id="CLU_1058566_0_0_1"/>
<evidence type="ECO:0000313" key="3">
    <source>
        <dbReference type="WormBase" id="CBG26083"/>
    </source>
</evidence>
<dbReference type="InParanoid" id="B6IJJ3"/>
<dbReference type="STRING" id="6238.B6IJJ3"/>
<dbReference type="KEGG" id="cbr:CBG_26083"/>